<comment type="caution">
    <text evidence="2">The sequence shown here is derived from an EMBL/GenBank/DDBJ whole genome shotgun (WGS) entry which is preliminary data.</text>
</comment>
<reference evidence="2" key="1">
    <citation type="thesis" date="2020" institute="ProQuest LLC" country="789 East Eisenhower Parkway, Ann Arbor, MI, USA">
        <title>Comparative Genomics and Chromosome Evolution.</title>
        <authorList>
            <person name="Mudd A.B."/>
        </authorList>
    </citation>
    <scope>NUCLEOTIDE SEQUENCE</scope>
    <source>
        <strain evidence="2">Female2</strain>
        <tissue evidence="2">Blood</tissue>
    </source>
</reference>
<feature type="region of interest" description="Disordered" evidence="1">
    <location>
        <begin position="1"/>
        <end position="118"/>
    </location>
</feature>
<keyword evidence="3" id="KW-1185">Reference proteome</keyword>
<proteinExistence type="predicted"/>
<dbReference type="Proteomes" id="UP000812440">
    <property type="component" value="Chromosome 2"/>
</dbReference>
<evidence type="ECO:0000313" key="3">
    <source>
        <dbReference type="Proteomes" id="UP000812440"/>
    </source>
</evidence>
<name>A0A8T2K4F8_9PIPI</name>
<feature type="compositionally biased region" description="Polar residues" evidence="1">
    <location>
        <begin position="66"/>
        <end position="94"/>
    </location>
</feature>
<accession>A0A8T2K4F8</accession>
<evidence type="ECO:0000313" key="2">
    <source>
        <dbReference type="EMBL" id="KAG8450963.1"/>
    </source>
</evidence>
<feature type="compositionally biased region" description="Polar residues" evidence="1">
    <location>
        <begin position="38"/>
        <end position="47"/>
    </location>
</feature>
<dbReference type="EMBL" id="JAACNH010000002">
    <property type="protein sequence ID" value="KAG8450963.1"/>
    <property type="molecule type" value="Genomic_DNA"/>
</dbReference>
<evidence type="ECO:0000256" key="1">
    <source>
        <dbReference type="SAM" id="MobiDB-lite"/>
    </source>
</evidence>
<gene>
    <name evidence="2" type="ORF">GDO86_003298</name>
</gene>
<dbReference type="AlphaFoldDB" id="A0A8T2K4F8"/>
<organism evidence="2 3">
    <name type="scientific">Hymenochirus boettgeri</name>
    <name type="common">Congo dwarf clawed frog</name>
    <dbReference type="NCBI Taxonomy" id="247094"/>
    <lineage>
        <taxon>Eukaryota</taxon>
        <taxon>Metazoa</taxon>
        <taxon>Chordata</taxon>
        <taxon>Craniata</taxon>
        <taxon>Vertebrata</taxon>
        <taxon>Euteleostomi</taxon>
        <taxon>Amphibia</taxon>
        <taxon>Batrachia</taxon>
        <taxon>Anura</taxon>
        <taxon>Pipoidea</taxon>
        <taxon>Pipidae</taxon>
        <taxon>Pipinae</taxon>
        <taxon>Hymenochirus</taxon>
    </lineage>
</organism>
<feature type="compositionally biased region" description="Basic and acidic residues" evidence="1">
    <location>
        <begin position="96"/>
        <end position="109"/>
    </location>
</feature>
<protein>
    <submittedName>
        <fullName evidence="2">Uncharacterized protein</fullName>
    </submittedName>
</protein>
<sequence length="171" mass="18943">MIQDAVSEMTLECSNKKRTDSSGSMKGSPSKRARIQNDVLSISLTPRKSNRLQESPLRCTPVKQPENISTLQSPSQAIIQKSPKVNLQTTPSKKQNNKDTTKDRGEKNRQQAPIKHSIYRSKSEGWDDIDVIPMDASPPSQWRADACVLGAKQNSLPSCCTLSMTSVILLF</sequence>